<keyword evidence="2" id="KW-0378">Hydrolase</keyword>
<dbReference type="GeneID" id="33560320"/>
<dbReference type="PANTHER" id="PTHR47966">
    <property type="entry name" value="BETA-SITE APP-CLEAVING ENZYME, ISOFORM A-RELATED"/>
    <property type="match status" value="1"/>
</dbReference>
<evidence type="ECO:0000256" key="1">
    <source>
        <dbReference type="ARBA" id="ARBA00007447"/>
    </source>
</evidence>
<dbReference type="Gene3D" id="2.40.70.10">
    <property type="entry name" value="Acid Proteases"/>
    <property type="match status" value="1"/>
</dbReference>
<protein>
    <submittedName>
        <fullName evidence="6">Aspartic peptidase domain-containing protein</fullName>
    </submittedName>
</protein>
<feature type="region of interest" description="Disordered" evidence="3">
    <location>
        <begin position="22"/>
        <end position="65"/>
    </location>
</feature>
<dbReference type="InterPro" id="IPR001969">
    <property type="entry name" value="Aspartic_peptidase_AS"/>
</dbReference>
<dbReference type="EMBL" id="NBSH01000011">
    <property type="protein sequence ID" value="ORX35386.1"/>
    <property type="molecule type" value="Genomic_DNA"/>
</dbReference>
<evidence type="ECO:0000256" key="4">
    <source>
        <dbReference type="SAM" id="SignalP"/>
    </source>
</evidence>
<organism evidence="6 7">
    <name type="scientific">Kockovaella imperatae</name>
    <dbReference type="NCBI Taxonomy" id="4999"/>
    <lineage>
        <taxon>Eukaryota</taxon>
        <taxon>Fungi</taxon>
        <taxon>Dikarya</taxon>
        <taxon>Basidiomycota</taxon>
        <taxon>Agaricomycotina</taxon>
        <taxon>Tremellomycetes</taxon>
        <taxon>Tremellales</taxon>
        <taxon>Cuniculitremaceae</taxon>
        <taxon>Kockovaella</taxon>
    </lineage>
</organism>
<feature type="signal peptide" evidence="4">
    <location>
        <begin position="1"/>
        <end position="21"/>
    </location>
</feature>
<dbReference type="GO" id="GO:0006508">
    <property type="term" value="P:proteolysis"/>
    <property type="evidence" value="ECO:0007669"/>
    <property type="project" value="InterPro"/>
</dbReference>
<dbReference type="STRING" id="4999.A0A1Y1UCZ3"/>
<dbReference type="InParanoid" id="A0A1Y1UCZ3"/>
<feature type="domain" description="Peptidase A1" evidence="5">
    <location>
        <begin position="272"/>
        <end position="448"/>
    </location>
</feature>
<comment type="caution">
    <text evidence="6">The sequence shown here is derived from an EMBL/GenBank/DDBJ whole genome shotgun (WGS) entry which is preliminary data.</text>
</comment>
<keyword evidence="7" id="KW-1185">Reference proteome</keyword>
<feature type="region of interest" description="Disordered" evidence="3">
    <location>
        <begin position="240"/>
        <end position="264"/>
    </location>
</feature>
<gene>
    <name evidence="6" type="ORF">BD324DRAFT_652518</name>
</gene>
<dbReference type="OrthoDB" id="2747330at2759"/>
<dbReference type="PROSITE" id="PS00141">
    <property type="entry name" value="ASP_PROTEASE"/>
    <property type="match status" value="1"/>
</dbReference>
<dbReference type="InterPro" id="IPR001461">
    <property type="entry name" value="Aspartic_peptidase_A1"/>
</dbReference>
<comment type="similarity">
    <text evidence="1">Belongs to the peptidase A1 family.</text>
</comment>
<keyword evidence="4" id="KW-0732">Signal</keyword>
<dbReference type="InterPro" id="IPR021109">
    <property type="entry name" value="Peptidase_aspartic_dom_sf"/>
</dbReference>
<dbReference type="Pfam" id="PF00026">
    <property type="entry name" value="Asp"/>
    <property type="match status" value="1"/>
</dbReference>
<feature type="chain" id="PRO_5013322233" evidence="4">
    <location>
        <begin position="22"/>
        <end position="448"/>
    </location>
</feature>
<evidence type="ECO:0000313" key="7">
    <source>
        <dbReference type="Proteomes" id="UP000193218"/>
    </source>
</evidence>
<evidence type="ECO:0000313" key="6">
    <source>
        <dbReference type="EMBL" id="ORX35386.1"/>
    </source>
</evidence>
<evidence type="ECO:0000256" key="2">
    <source>
        <dbReference type="ARBA" id="ARBA00022750"/>
    </source>
</evidence>
<dbReference type="AlphaFoldDB" id="A0A1Y1UCZ3"/>
<dbReference type="SUPFAM" id="SSF50630">
    <property type="entry name" value="Acid proteases"/>
    <property type="match status" value="1"/>
</dbReference>
<dbReference type="RefSeq" id="XP_021869576.1">
    <property type="nucleotide sequence ID" value="XM_022018511.1"/>
</dbReference>
<evidence type="ECO:0000259" key="5">
    <source>
        <dbReference type="PROSITE" id="PS51767"/>
    </source>
</evidence>
<dbReference type="InterPro" id="IPR034164">
    <property type="entry name" value="Pepsin-like_dom"/>
</dbReference>
<dbReference type="CDD" id="cd05471">
    <property type="entry name" value="pepsin_like"/>
    <property type="match status" value="1"/>
</dbReference>
<reference evidence="6 7" key="1">
    <citation type="submission" date="2017-03" db="EMBL/GenBank/DDBJ databases">
        <title>Widespread Adenine N6-methylation of Active Genes in Fungi.</title>
        <authorList>
            <consortium name="DOE Joint Genome Institute"/>
            <person name="Mondo S.J."/>
            <person name="Dannebaum R.O."/>
            <person name="Kuo R.C."/>
            <person name="Louie K.B."/>
            <person name="Bewick A.J."/>
            <person name="Labutti K."/>
            <person name="Haridas S."/>
            <person name="Kuo A."/>
            <person name="Salamov A."/>
            <person name="Ahrendt S.R."/>
            <person name="Lau R."/>
            <person name="Bowen B.P."/>
            <person name="Lipzen A."/>
            <person name="Sullivan W."/>
            <person name="Andreopoulos W.B."/>
            <person name="Clum A."/>
            <person name="Lindquist E."/>
            <person name="Daum C."/>
            <person name="Northen T.R."/>
            <person name="Ramamoorthy G."/>
            <person name="Schmitz R.J."/>
            <person name="Gryganskyi A."/>
            <person name="Culley D."/>
            <person name="Magnuson J."/>
            <person name="James T.Y."/>
            <person name="O'Malley M.A."/>
            <person name="Stajich J.E."/>
            <person name="Spatafora J.W."/>
            <person name="Visel A."/>
            <person name="Grigoriev I.V."/>
        </authorList>
    </citation>
    <scope>NUCLEOTIDE SEQUENCE [LARGE SCALE GENOMIC DNA]</scope>
    <source>
        <strain evidence="6 7">NRRL Y-17943</strain>
    </source>
</reference>
<dbReference type="PANTHER" id="PTHR47966:SF51">
    <property type="entry name" value="BETA-SITE APP-CLEAVING ENZYME, ISOFORM A-RELATED"/>
    <property type="match status" value="1"/>
</dbReference>
<feature type="compositionally biased region" description="Gly residues" evidence="3">
    <location>
        <begin position="53"/>
        <end position="65"/>
    </location>
</feature>
<proteinExistence type="inferred from homology"/>
<dbReference type="InterPro" id="IPR033121">
    <property type="entry name" value="PEPTIDASE_A1"/>
</dbReference>
<name>A0A1Y1UCZ3_9TREE</name>
<dbReference type="Proteomes" id="UP000193218">
    <property type="component" value="Unassembled WGS sequence"/>
</dbReference>
<accession>A0A1Y1UCZ3</accession>
<keyword evidence="2" id="KW-0645">Protease</keyword>
<dbReference type="PROSITE" id="PS51767">
    <property type="entry name" value="PEPTIDASE_A1"/>
    <property type="match status" value="1"/>
</dbReference>
<keyword evidence="2" id="KW-0064">Aspartyl protease</keyword>
<dbReference type="GO" id="GO:0004190">
    <property type="term" value="F:aspartic-type endopeptidase activity"/>
    <property type="evidence" value="ECO:0007669"/>
    <property type="project" value="UniProtKB-KW"/>
</dbReference>
<sequence>MFTLLFLLGLLLSPTSRPTSAATTLKLRKSSSRSPRILHSLRRNSPRSPQRGGWRGGGGAGGGGRGGRYANVVVVTQSAIEGGSVVETVSTTQAIGEGGWYGKGRGGLAGDLVTTSAEVAASDTEIVDDADWGGGRGRWRMNNVQTDADSRDTSSYVYASSTGDLTGSTTRWIDDADSWTDSMVSTSTLDIITSVYISSTSPTAISSPPTSSAVSSLPTSLSSSAVSSASAAPTTTSFSALSSSSTSSSISSSPTGPATVGLDSQNSQGITYTVEVVIDGKKMEVIADTGSSMLWVPTTGCPTCSSAGMTISSITLPDDCSEYEQKYGMGSAVGCRTNVTVSLGDLELEDLSILGVKSVDSILAQQGSFMSGIIGFALDAGTIGDSPTFVSQLYNSGKIDSPEVGFYLPRGANQDGSVTLGSAARQVFVLTLELTSTALMRMPIQAST</sequence>
<feature type="compositionally biased region" description="Low complexity" evidence="3">
    <location>
        <begin position="240"/>
        <end position="259"/>
    </location>
</feature>
<evidence type="ECO:0000256" key="3">
    <source>
        <dbReference type="SAM" id="MobiDB-lite"/>
    </source>
</evidence>